<evidence type="ECO:0008006" key="3">
    <source>
        <dbReference type="Google" id="ProtNLM"/>
    </source>
</evidence>
<comment type="caution">
    <text evidence="1">The sequence shown here is derived from an EMBL/GenBank/DDBJ whole genome shotgun (WGS) entry which is preliminary data.</text>
</comment>
<dbReference type="RefSeq" id="WP_007788709.1">
    <property type="nucleotide sequence ID" value="NZ_ADGQ01000028.1"/>
</dbReference>
<dbReference type="Proteomes" id="UP000003244">
    <property type="component" value="Unassembled WGS sequence"/>
</dbReference>
<dbReference type="EMBL" id="ADGQ01000028">
    <property type="protein sequence ID" value="EFM65056.1"/>
    <property type="molecule type" value="Genomic_DNA"/>
</dbReference>
<dbReference type="STRING" id="596315.HMPREF0634_0223"/>
<reference evidence="1 2" key="1">
    <citation type="submission" date="2010-08" db="EMBL/GenBank/DDBJ databases">
        <authorList>
            <person name="Harkins D.M."/>
            <person name="Madupu R."/>
            <person name="Durkin A.S."/>
            <person name="Torralba M."/>
            <person name="Methe B."/>
            <person name="Sutton G.G."/>
            <person name="Nelson K.E."/>
        </authorList>
    </citation>
    <scope>NUCLEOTIDE SEQUENCE [LARGE SCALE GENOMIC DNA]</scope>
    <source>
        <strain evidence="1 2">DSM 17678</strain>
    </source>
</reference>
<proteinExistence type="predicted"/>
<keyword evidence="2" id="KW-1185">Reference proteome</keyword>
<evidence type="ECO:0000313" key="1">
    <source>
        <dbReference type="EMBL" id="EFM65056.1"/>
    </source>
</evidence>
<evidence type="ECO:0000313" key="2">
    <source>
        <dbReference type="Proteomes" id="UP000003244"/>
    </source>
</evidence>
<sequence>MAKSIEAQLEAILDDYSKEVHEILDEEIENVSDDLVANLKRDSPKKTGKYAKSWTSKKTVTESNRKVKTVYNEKGQLTHLLEHGHMTRNGKTRTKAFPHILKNEEKANALLLKRISERLEK</sequence>
<dbReference type="AlphaFoldDB" id="E0E205"/>
<protein>
    <recommendedName>
        <fullName evidence="3">Phage protein, HK97 gp10 family</fullName>
    </recommendedName>
</protein>
<dbReference type="InterPro" id="IPR010064">
    <property type="entry name" value="HK97-gp10_tail"/>
</dbReference>
<dbReference type="Pfam" id="PF04883">
    <property type="entry name" value="HK97-gp10_like"/>
    <property type="match status" value="1"/>
</dbReference>
<name>E0E205_9FIRM</name>
<dbReference type="OrthoDB" id="1696709at2"/>
<accession>E0E205</accession>
<dbReference type="GeneID" id="84800247"/>
<gene>
    <name evidence="1" type="ORF">HMPREF0634_0223</name>
</gene>
<organism evidence="1 2">
    <name type="scientific">Peptostreptococcus stomatis DSM 17678</name>
    <dbReference type="NCBI Taxonomy" id="596315"/>
    <lineage>
        <taxon>Bacteria</taxon>
        <taxon>Bacillati</taxon>
        <taxon>Bacillota</taxon>
        <taxon>Clostridia</taxon>
        <taxon>Peptostreptococcales</taxon>
        <taxon>Peptostreptococcaceae</taxon>
        <taxon>Peptostreptococcus</taxon>
    </lineage>
</organism>